<dbReference type="EMBL" id="OX459121">
    <property type="protein sequence ID" value="CAI9104039.1"/>
    <property type="molecule type" value="Genomic_DNA"/>
</dbReference>
<evidence type="ECO:0000313" key="2">
    <source>
        <dbReference type="Proteomes" id="UP001161247"/>
    </source>
</evidence>
<protein>
    <submittedName>
        <fullName evidence="1">OLC1v1002646C1</fullName>
    </submittedName>
</protein>
<evidence type="ECO:0000313" key="1">
    <source>
        <dbReference type="EMBL" id="CAI9104039.1"/>
    </source>
</evidence>
<reference evidence="1" key="1">
    <citation type="submission" date="2023-03" db="EMBL/GenBank/DDBJ databases">
        <authorList>
            <person name="Julca I."/>
        </authorList>
    </citation>
    <scope>NUCLEOTIDE SEQUENCE</scope>
</reference>
<keyword evidence="2" id="KW-1185">Reference proteome</keyword>
<dbReference type="Proteomes" id="UP001161247">
    <property type="component" value="Chromosome 4"/>
</dbReference>
<dbReference type="InterPro" id="IPR038920">
    <property type="entry name" value="At3g05675-like"/>
</dbReference>
<gene>
    <name evidence="1" type="ORF">OLC1_LOCUS13053</name>
</gene>
<sequence>MMMMMEETGSPASIAPYLLRNFITSMFVLADKSLSFLAEKSQFLQALRYILVSSFLFFLRILPSFFPSLIPSESNATNSIRPNLKFKKKRGDSNHVPATGGGRAGGGAVVGGTGDSGIARALSQLLAIVNDIPVSSRKYDVVRSLAEKIIDENLSEGNEALRQVNCSVLSSAFGRTLSQLESAMMDYGRNYAGDFTRKGTTADRDEDYYSYYASVSRFMRAVRYCRDAVLFRPKSSPGDEMSRSGGNSAEKLAAELLWLSQKMAACGCGEEAVNKWASASSLAWLSLTTEPRLQGYIVKISAFLFKKAKEIGREVDEESKREQQRETKLKMLLLWIPLLCRATIGTDSPVLSVSERAELERTLEDIIESLKQQEDQEKVLSLWLHHFTYCPSSDWPNLHGCYARWCTASRRNLLQSR</sequence>
<dbReference type="PANTHER" id="PTHR31060:SF4">
    <property type="entry name" value="1,8-CINEOLE SYNTHASE"/>
    <property type="match status" value="1"/>
</dbReference>
<name>A0AAV1D866_OLDCO</name>
<accession>A0AAV1D866</accession>
<organism evidence="1 2">
    <name type="scientific">Oldenlandia corymbosa var. corymbosa</name>
    <dbReference type="NCBI Taxonomy" id="529605"/>
    <lineage>
        <taxon>Eukaryota</taxon>
        <taxon>Viridiplantae</taxon>
        <taxon>Streptophyta</taxon>
        <taxon>Embryophyta</taxon>
        <taxon>Tracheophyta</taxon>
        <taxon>Spermatophyta</taxon>
        <taxon>Magnoliopsida</taxon>
        <taxon>eudicotyledons</taxon>
        <taxon>Gunneridae</taxon>
        <taxon>Pentapetalae</taxon>
        <taxon>asterids</taxon>
        <taxon>lamiids</taxon>
        <taxon>Gentianales</taxon>
        <taxon>Rubiaceae</taxon>
        <taxon>Rubioideae</taxon>
        <taxon>Spermacoceae</taxon>
        <taxon>Hedyotis-Oldenlandia complex</taxon>
        <taxon>Oldenlandia</taxon>
    </lineage>
</organism>
<proteinExistence type="predicted"/>
<dbReference type="PANTHER" id="PTHR31060">
    <property type="entry name" value="OSJNBA0011J08.25 PROTEIN-RELATED"/>
    <property type="match status" value="1"/>
</dbReference>
<dbReference type="AlphaFoldDB" id="A0AAV1D866"/>